<proteinExistence type="predicted"/>
<feature type="region of interest" description="Disordered" evidence="1">
    <location>
        <begin position="1"/>
        <end position="21"/>
    </location>
</feature>
<evidence type="ECO:0000256" key="1">
    <source>
        <dbReference type="SAM" id="MobiDB-lite"/>
    </source>
</evidence>
<keyword evidence="3" id="KW-1185">Reference proteome</keyword>
<dbReference type="Proteomes" id="UP001358586">
    <property type="component" value="Chromosome 11"/>
</dbReference>
<reference evidence="2 3" key="1">
    <citation type="submission" date="2023-03" db="EMBL/GenBank/DDBJ databases">
        <title>WGS of Gossypium arboreum.</title>
        <authorList>
            <person name="Yu D."/>
        </authorList>
    </citation>
    <scope>NUCLEOTIDE SEQUENCE [LARGE SCALE GENOMIC DNA]</scope>
    <source>
        <tissue evidence="2">Leaf</tissue>
    </source>
</reference>
<name>A0ABR0N2J7_GOSAR</name>
<sequence length="148" mass="18147">MNEYRDDNDNENEGTKTGFGSGRWFPQDRRLAIIQRYWEELIELEEGFEKELTLLLGKYNPDLLEEETIDSLEGRDKRGARDIETEWTKMILFVEGKKQHIMFWVKRIHQFYYQRYFSFGYRGQKVKPFWIGTNIGIMKLQVFYYYYY</sequence>
<comment type="caution">
    <text evidence="2">The sequence shown here is derived from an EMBL/GenBank/DDBJ whole genome shotgun (WGS) entry which is preliminary data.</text>
</comment>
<accession>A0ABR0N2J7</accession>
<gene>
    <name evidence="2" type="ORF">PVK06_039088</name>
</gene>
<dbReference type="EMBL" id="JARKNE010000011">
    <property type="protein sequence ID" value="KAK5784562.1"/>
    <property type="molecule type" value="Genomic_DNA"/>
</dbReference>
<protein>
    <submittedName>
        <fullName evidence="2">Uncharacterized protein</fullName>
    </submittedName>
</protein>
<evidence type="ECO:0000313" key="3">
    <source>
        <dbReference type="Proteomes" id="UP001358586"/>
    </source>
</evidence>
<evidence type="ECO:0000313" key="2">
    <source>
        <dbReference type="EMBL" id="KAK5784562.1"/>
    </source>
</evidence>
<organism evidence="2 3">
    <name type="scientific">Gossypium arboreum</name>
    <name type="common">Tree cotton</name>
    <name type="synonym">Gossypium nanking</name>
    <dbReference type="NCBI Taxonomy" id="29729"/>
    <lineage>
        <taxon>Eukaryota</taxon>
        <taxon>Viridiplantae</taxon>
        <taxon>Streptophyta</taxon>
        <taxon>Embryophyta</taxon>
        <taxon>Tracheophyta</taxon>
        <taxon>Spermatophyta</taxon>
        <taxon>Magnoliopsida</taxon>
        <taxon>eudicotyledons</taxon>
        <taxon>Gunneridae</taxon>
        <taxon>Pentapetalae</taxon>
        <taxon>rosids</taxon>
        <taxon>malvids</taxon>
        <taxon>Malvales</taxon>
        <taxon>Malvaceae</taxon>
        <taxon>Malvoideae</taxon>
        <taxon>Gossypium</taxon>
    </lineage>
</organism>